<evidence type="ECO:0000313" key="2">
    <source>
        <dbReference type="EMBL" id="AFJ69541.1"/>
    </source>
</evidence>
<evidence type="ECO:0000256" key="1">
    <source>
        <dbReference type="SAM" id="MobiDB-lite"/>
    </source>
</evidence>
<gene>
    <name evidence="2" type="ORF">NGATSA_2035800</name>
</gene>
<dbReference type="EMBL" id="JU980478">
    <property type="protein sequence ID" value="AFJ69541.1"/>
    <property type="molecule type" value="mRNA"/>
</dbReference>
<protein>
    <submittedName>
        <fullName evidence="2">3-hydroxyisobutyrate dehydrogenase</fullName>
    </submittedName>
</protein>
<accession>I2CRK8</accession>
<feature type="region of interest" description="Disordered" evidence="1">
    <location>
        <begin position="41"/>
        <end position="71"/>
    </location>
</feature>
<feature type="compositionally biased region" description="Basic residues" evidence="1">
    <location>
        <begin position="49"/>
        <end position="58"/>
    </location>
</feature>
<name>I2CRK8_NANGC</name>
<sequence>MPFASLLQDRLTSTMNQKDLNGMDWSAIGVEISRNAGTLLHVGTDPNQRIRKRKAKNRKKEEDCEVSSPQK</sequence>
<proteinExistence type="evidence at transcript level"/>
<reference evidence="2" key="2">
    <citation type="journal article" date="2012" name="Nat. Commun.">
        <title>Draft genome sequence and genetic transformation of the oleaginous alga Nannochloropis gaditana.</title>
        <authorList>
            <person name="Radakovits R."/>
            <person name="Jinkerson R.E."/>
            <person name="Fuerstenberg S.I."/>
            <person name="Tae H."/>
            <person name="Settlage R.E."/>
            <person name="Boore J.L."/>
            <person name="Posewitz M.C."/>
        </authorList>
    </citation>
    <scope>NUCLEOTIDE SEQUENCE</scope>
    <source>
        <strain evidence="2">CCMP526</strain>
    </source>
</reference>
<organism evidence="2">
    <name type="scientific">Nannochloropsis gaditana (strain CCMP526)</name>
    <name type="common">Green microalga</name>
    <name type="synonym">Microchloropsis gaditana</name>
    <dbReference type="NCBI Taxonomy" id="1093141"/>
    <lineage>
        <taxon>Eukaryota</taxon>
        <taxon>Sar</taxon>
        <taxon>Stramenopiles</taxon>
        <taxon>Ochrophyta</taxon>
        <taxon>Eustigmatophyceae</taxon>
        <taxon>Eustigmatales</taxon>
        <taxon>Monodopsidaceae</taxon>
        <taxon>Nannochloropsis</taxon>
    </lineage>
</organism>
<reference evidence="2" key="1">
    <citation type="journal article" date="2012" name="Bioengineered">
        <title>Additional insights into the genome of the oleaginous model alga Nannochloropsis gaditana.</title>
        <authorList>
            <person name="Jinkerson R.E."/>
            <person name="Radakovits R."/>
            <person name="Posewitz M.C."/>
        </authorList>
    </citation>
    <scope>NUCLEOTIDE SEQUENCE</scope>
    <source>
        <strain evidence="2">CCMP526</strain>
    </source>
</reference>
<dbReference type="AlphaFoldDB" id="I2CRK8"/>